<evidence type="ECO:0000313" key="1">
    <source>
        <dbReference type="EMBL" id="ORC25813.1"/>
    </source>
</evidence>
<accession>A0A1Y1RSP0</accession>
<evidence type="ECO:0008006" key="3">
    <source>
        <dbReference type="Google" id="ProtNLM"/>
    </source>
</evidence>
<sequence length="107" mass="12294">LNTENQWGRNLQNLSYSFDDVGNIEERRDASGRYTCTQSYSYDGLYQLESAEGTYVNKPSGHTSWTDRYSQSFSYDGLGNILTKTSTETRVPSASVRPLNYELDYEY</sequence>
<feature type="non-terminal residue" evidence="1">
    <location>
        <position position="107"/>
    </location>
</feature>
<name>A0A1Y1RSP0_9SPIO</name>
<gene>
    <name evidence="1" type="ORF">B4O97_19190</name>
</gene>
<keyword evidence="2" id="KW-1185">Reference proteome</keyword>
<organism evidence="1 2">
    <name type="scientific">Marispirochaeta aestuarii</name>
    <dbReference type="NCBI Taxonomy" id="1963862"/>
    <lineage>
        <taxon>Bacteria</taxon>
        <taxon>Pseudomonadati</taxon>
        <taxon>Spirochaetota</taxon>
        <taxon>Spirochaetia</taxon>
        <taxon>Spirochaetales</taxon>
        <taxon>Spirochaetaceae</taxon>
        <taxon>Marispirochaeta</taxon>
    </lineage>
</organism>
<dbReference type="STRING" id="1963862.B4O97_19190"/>
<dbReference type="EMBL" id="MWQY01000078">
    <property type="protein sequence ID" value="ORC25813.1"/>
    <property type="molecule type" value="Genomic_DNA"/>
</dbReference>
<feature type="non-terminal residue" evidence="1">
    <location>
        <position position="1"/>
    </location>
</feature>
<dbReference type="AlphaFoldDB" id="A0A1Y1RSP0"/>
<protein>
    <recommendedName>
        <fullName evidence="3">Type IV secretion protein Rhs</fullName>
    </recommendedName>
</protein>
<comment type="caution">
    <text evidence="1">The sequence shown here is derived from an EMBL/GenBank/DDBJ whole genome shotgun (WGS) entry which is preliminary data.</text>
</comment>
<reference evidence="1 2" key="1">
    <citation type="submission" date="2017-03" db="EMBL/GenBank/DDBJ databases">
        <title>Draft Genome sequence of Marispirochaeta sp. strain JC444.</title>
        <authorList>
            <person name="Shivani Y."/>
            <person name="Subhash Y."/>
            <person name="Sasikala C."/>
            <person name="Ramana C."/>
        </authorList>
    </citation>
    <scope>NUCLEOTIDE SEQUENCE [LARGE SCALE GENOMIC DNA]</scope>
    <source>
        <strain evidence="1 2">JC444</strain>
    </source>
</reference>
<dbReference type="Proteomes" id="UP000192343">
    <property type="component" value="Unassembled WGS sequence"/>
</dbReference>
<evidence type="ECO:0000313" key="2">
    <source>
        <dbReference type="Proteomes" id="UP000192343"/>
    </source>
</evidence>
<proteinExistence type="predicted"/>
<dbReference type="Gene3D" id="2.180.10.10">
    <property type="entry name" value="RHS repeat-associated core"/>
    <property type="match status" value="1"/>
</dbReference>